<accession>A0A507AKT5</accession>
<feature type="compositionally biased region" description="Basic and acidic residues" evidence="5">
    <location>
        <begin position="339"/>
        <end position="352"/>
    </location>
</feature>
<feature type="region of interest" description="Disordered" evidence="5">
    <location>
        <begin position="1"/>
        <end position="38"/>
    </location>
</feature>
<organism evidence="7 8">
    <name type="scientific">Thyridium curvatum</name>
    <dbReference type="NCBI Taxonomy" id="1093900"/>
    <lineage>
        <taxon>Eukaryota</taxon>
        <taxon>Fungi</taxon>
        <taxon>Dikarya</taxon>
        <taxon>Ascomycota</taxon>
        <taxon>Pezizomycotina</taxon>
        <taxon>Sordariomycetes</taxon>
        <taxon>Sordariomycetidae</taxon>
        <taxon>Thyridiales</taxon>
        <taxon>Thyridiaceae</taxon>
        <taxon>Thyridium</taxon>
    </lineage>
</organism>
<reference evidence="7 8" key="1">
    <citation type="submission" date="2019-06" db="EMBL/GenBank/DDBJ databases">
        <title>Draft genome sequence of the filamentous fungus Phialemoniopsis curvata isolated from diesel fuel.</title>
        <authorList>
            <person name="Varaljay V.A."/>
            <person name="Lyon W.J."/>
            <person name="Crouch A.L."/>
            <person name="Drake C.E."/>
            <person name="Hollomon J.M."/>
            <person name="Nadeau L.J."/>
            <person name="Nunn H.S."/>
            <person name="Stevenson B.S."/>
            <person name="Bojanowski C.L."/>
            <person name="Crookes-Goodson W.J."/>
        </authorList>
    </citation>
    <scope>NUCLEOTIDE SEQUENCE [LARGE SCALE GENOMIC DNA]</scope>
    <source>
        <strain evidence="7 8">D216</strain>
    </source>
</reference>
<feature type="domain" description="CHY-type" evidence="6">
    <location>
        <begin position="571"/>
        <end position="638"/>
    </location>
</feature>
<dbReference type="Proteomes" id="UP000319257">
    <property type="component" value="Unassembled WGS sequence"/>
</dbReference>
<name>A0A507AKT5_9PEZI</name>
<dbReference type="EMBL" id="SKBQ01000005">
    <property type="protein sequence ID" value="TPX10272.1"/>
    <property type="molecule type" value="Genomic_DNA"/>
</dbReference>
<dbReference type="AlphaFoldDB" id="A0A507AKT5"/>
<sequence length="679" mass="74732">MISTSNRGELPAPSRRQAVAEAASSRVVPKPVPQTQSKDARTYQLGQIRKRFSPQESTLPNGTTSLVFGLVPSDPDFPFELNQLDCELQVPQTYPKAAPQLRVRNNNIPRGFGINVENGWDKLVQEKRGASLLALTNALDRNLEAFLSEQKADTVKLTIFKDTRHLDQLEETASTVLTAPPVAQAAAAPRRTYVPEESFTREQIAEAKARRAQEVRQIESRMGRVALYQRSSDGIIYTLPLEPKRRSSLPPGLQAVKSFQLIVPLLYPLQEIRILLNDVESEDAELVEELFAKKANEQKQMTLMSHINYLAQNLHLLAKQVDEARAIAANIRATALSQEAKEPVKSEEESSHIKVIPRPPEWAYGGDFDGSSGEDEEDYDSDEDGDEEGGAAVGGSDGQSALAQGPERGTALSFPSIELHGIELLQVSVLSISVKCQRCKTANEVGGLKPNVEKSESCKKCATAFTVTFRPELVHANSTRAGFIDTSGCTVNDMLPSTFVPTCGKCSTASPGLVSVRGETTTNVCRECHARFTFKIPDVRFLVYAPGSGALPPPSSPRRRTEKLGLHVGEPLPDRGACAHYRRSYRWFRFSCCSKVYPCDRCHDAAEGHVVEWANRMICGWCSREQNYSVESCSFCGRSVIGKRGKGYWEGGKGTRDRVLMSRKDKRKYRRVGGGGGGG</sequence>
<evidence type="ECO:0000313" key="7">
    <source>
        <dbReference type="EMBL" id="TPX10272.1"/>
    </source>
</evidence>
<evidence type="ECO:0000256" key="1">
    <source>
        <dbReference type="ARBA" id="ARBA00022723"/>
    </source>
</evidence>
<dbReference type="Pfam" id="PF05495">
    <property type="entry name" value="zf-CHY"/>
    <property type="match status" value="1"/>
</dbReference>
<evidence type="ECO:0000259" key="6">
    <source>
        <dbReference type="PROSITE" id="PS51266"/>
    </source>
</evidence>
<gene>
    <name evidence="7" type="ORF">E0L32_001469</name>
</gene>
<keyword evidence="8" id="KW-1185">Reference proteome</keyword>
<evidence type="ECO:0000256" key="2">
    <source>
        <dbReference type="ARBA" id="ARBA00022771"/>
    </source>
</evidence>
<protein>
    <recommendedName>
        <fullName evidence="6">CHY-type domain-containing protein</fullName>
    </recommendedName>
</protein>
<dbReference type="InterPro" id="IPR008913">
    <property type="entry name" value="Znf_CHY"/>
</dbReference>
<dbReference type="InterPro" id="IPR037274">
    <property type="entry name" value="Znf_CHY_sf"/>
</dbReference>
<keyword evidence="1" id="KW-0479">Metal-binding</keyword>
<proteinExistence type="predicted"/>
<dbReference type="STRING" id="1093900.A0A507AKT5"/>
<dbReference type="GO" id="GO:0008270">
    <property type="term" value="F:zinc ion binding"/>
    <property type="evidence" value="ECO:0007669"/>
    <property type="project" value="UniProtKB-KW"/>
</dbReference>
<keyword evidence="3" id="KW-0862">Zinc</keyword>
<evidence type="ECO:0000256" key="4">
    <source>
        <dbReference type="PROSITE-ProRule" id="PRU00601"/>
    </source>
</evidence>
<dbReference type="GeneID" id="41968916"/>
<evidence type="ECO:0000256" key="3">
    <source>
        <dbReference type="ARBA" id="ARBA00022833"/>
    </source>
</evidence>
<evidence type="ECO:0000256" key="5">
    <source>
        <dbReference type="SAM" id="MobiDB-lite"/>
    </source>
</evidence>
<comment type="caution">
    <text evidence="7">The sequence shown here is derived from an EMBL/GenBank/DDBJ whole genome shotgun (WGS) entry which is preliminary data.</text>
</comment>
<dbReference type="PROSITE" id="PS51266">
    <property type="entry name" value="ZF_CHY"/>
    <property type="match status" value="1"/>
</dbReference>
<feature type="compositionally biased region" description="Acidic residues" evidence="5">
    <location>
        <begin position="372"/>
        <end position="389"/>
    </location>
</feature>
<keyword evidence="2 4" id="KW-0863">Zinc-finger</keyword>
<dbReference type="SUPFAM" id="SSF161219">
    <property type="entry name" value="CHY zinc finger-like"/>
    <property type="match status" value="1"/>
</dbReference>
<evidence type="ECO:0000313" key="8">
    <source>
        <dbReference type="Proteomes" id="UP000319257"/>
    </source>
</evidence>
<dbReference type="RefSeq" id="XP_030991983.1">
    <property type="nucleotide sequence ID" value="XM_031135551.1"/>
</dbReference>
<feature type="region of interest" description="Disordered" evidence="5">
    <location>
        <begin position="338"/>
        <end position="407"/>
    </location>
</feature>
<dbReference type="InParanoid" id="A0A507AKT5"/>
<dbReference type="OrthoDB" id="10253329at2759"/>